<dbReference type="PIRSF" id="PIRSF009415">
    <property type="entry name" value="Hum_TFIIA_gamma"/>
    <property type="match status" value="1"/>
</dbReference>
<evidence type="ECO:0000313" key="12">
    <source>
        <dbReference type="EMBL" id="ORZ40387.1"/>
    </source>
</evidence>
<feature type="domain" description="Transcription initiation factor IIA gamma subunit N-terminal" evidence="10">
    <location>
        <begin position="9"/>
        <end position="50"/>
    </location>
</feature>
<evidence type="ECO:0000256" key="1">
    <source>
        <dbReference type="ARBA" id="ARBA00004123"/>
    </source>
</evidence>
<keyword evidence="12" id="KW-0396">Initiation factor</keyword>
<comment type="caution">
    <text evidence="12">The sequence shown here is derived from an EMBL/GenBank/DDBJ whole genome shotgun (WGS) entry which is preliminary data.</text>
</comment>
<sequence length="108" mass="12314">MADNNTFFHYRNTTIGQTLTDALDDMIQAGTLQAPIANRVLTHFDRHIGTELAKLSTRGSFRAHLSTYRNCDDVWTFILRDVNFRLMGNEQVQADRVKIIACKRPEGS</sequence>
<reference evidence="12 13" key="1">
    <citation type="submission" date="2016-07" db="EMBL/GenBank/DDBJ databases">
        <title>Pervasive Adenine N6-methylation of Active Genes in Fungi.</title>
        <authorList>
            <consortium name="DOE Joint Genome Institute"/>
            <person name="Mondo S.J."/>
            <person name="Dannebaum R.O."/>
            <person name="Kuo R.C."/>
            <person name="Labutti K."/>
            <person name="Haridas S."/>
            <person name="Kuo A."/>
            <person name="Salamov A."/>
            <person name="Ahrendt S.R."/>
            <person name="Lipzen A."/>
            <person name="Sullivan W."/>
            <person name="Andreopoulos W.B."/>
            <person name="Clum A."/>
            <person name="Lindquist E."/>
            <person name="Daum C."/>
            <person name="Ramamoorthy G.K."/>
            <person name="Gryganskyi A."/>
            <person name="Culley D."/>
            <person name="Magnuson J.K."/>
            <person name="James T.Y."/>
            <person name="O'Malley M.A."/>
            <person name="Stajich J.E."/>
            <person name="Spatafora J.W."/>
            <person name="Visel A."/>
            <person name="Grigoriev I.V."/>
        </authorList>
    </citation>
    <scope>NUCLEOTIDE SEQUENCE [LARGE SCALE GENOMIC DNA]</scope>
    <source>
        <strain evidence="12 13">PL171</strain>
    </source>
</reference>
<dbReference type="Proteomes" id="UP000193411">
    <property type="component" value="Unassembled WGS sequence"/>
</dbReference>
<dbReference type="CDD" id="cd10014">
    <property type="entry name" value="TFIIA_gamma_C"/>
    <property type="match status" value="1"/>
</dbReference>
<dbReference type="Gene3D" id="2.30.18.10">
    <property type="entry name" value="Transcription factor IIA (TFIIA), beta-barrel domain"/>
    <property type="match status" value="1"/>
</dbReference>
<comment type="function">
    <text evidence="7">TFIIA is a component of the transcription machinery of RNA polymerase II and plays an important role in transcriptional activation. TFIIA in a complex with TBP mediates transcriptional activity.</text>
</comment>
<dbReference type="GO" id="GO:0005672">
    <property type="term" value="C:transcription factor TFIIA complex"/>
    <property type="evidence" value="ECO:0007669"/>
    <property type="project" value="InterPro"/>
</dbReference>
<evidence type="ECO:0000256" key="9">
    <source>
        <dbReference type="ARBA" id="ARBA00032215"/>
    </source>
</evidence>
<evidence type="ECO:0000256" key="6">
    <source>
        <dbReference type="ARBA" id="ARBA00023242"/>
    </source>
</evidence>
<dbReference type="SUPFAM" id="SSF47396">
    <property type="entry name" value="Transcription factor IIA (TFIIA), alpha-helical domain"/>
    <property type="match status" value="1"/>
</dbReference>
<evidence type="ECO:0000259" key="10">
    <source>
        <dbReference type="Pfam" id="PF02268"/>
    </source>
</evidence>
<dbReference type="GO" id="GO:0006367">
    <property type="term" value="P:transcription initiation at RNA polymerase II promoter"/>
    <property type="evidence" value="ECO:0007669"/>
    <property type="project" value="InterPro"/>
</dbReference>
<dbReference type="InterPro" id="IPR015872">
    <property type="entry name" value="TFIIA_gsu_N"/>
</dbReference>
<dbReference type="STRING" id="765915.A0A1Y2I0J6"/>
<evidence type="ECO:0000256" key="7">
    <source>
        <dbReference type="ARBA" id="ARBA00024733"/>
    </source>
</evidence>
<dbReference type="AlphaFoldDB" id="A0A1Y2I0J6"/>
<dbReference type="OrthoDB" id="586585at2759"/>
<dbReference type="Pfam" id="PF02268">
    <property type="entry name" value="TFIIA_gamma_N"/>
    <property type="match status" value="1"/>
</dbReference>
<dbReference type="EMBL" id="MCFL01000003">
    <property type="protein sequence ID" value="ORZ40387.1"/>
    <property type="molecule type" value="Genomic_DNA"/>
</dbReference>
<protein>
    <recommendedName>
        <fullName evidence="3">Transcription initiation factor IIA subunit 2</fullName>
    </recommendedName>
    <alternativeName>
        <fullName evidence="9">General transcription factor IIA subunit 2</fullName>
    </alternativeName>
    <alternativeName>
        <fullName evidence="8">Transcription initiation factor IIA small chain</fullName>
    </alternativeName>
</protein>
<dbReference type="CDD" id="cd10145">
    <property type="entry name" value="TFIIA_gamma_N"/>
    <property type="match status" value="1"/>
</dbReference>
<dbReference type="Pfam" id="PF02751">
    <property type="entry name" value="TFIIA_gamma_C"/>
    <property type="match status" value="1"/>
</dbReference>
<name>A0A1Y2I0J6_9FUNG</name>
<evidence type="ECO:0000256" key="2">
    <source>
        <dbReference type="ARBA" id="ARBA00007675"/>
    </source>
</evidence>
<keyword evidence="13" id="KW-1185">Reference proteome</keyword>
<dbReference type="InterPro" id="IPR015871">
    <property type="entry name" value="TFIIA_gsu_C"/>
</dbReference>
<keyword evidence="5" id="KW-0804">Transcription</keyword>
<evidence type="ECO:0000256" key="8">
    <source>
        <dbReference type="ARBA" id="ARBA00029848"/>
    </source>
</evidence>
<dbReference type="InterPro" id="IPR009088">
    <property type="entry name" value="TFIIA_b-brl"/>
</dbReference>
<evidence type="ECO:0000256" key="5">
    <source>
        <dbReference type="ARBA" id="ARBA00023163"/>
    </source>
</evidence>
<feature type="non-terminal residue" evidence="12">
    <location>
        <position position="108"/>
    </location>
</feature>
<organism evidence="12 13">
    <name type="scientific">Catenaria anguillulae PL171</name>
    <dbReference type="NCBI Taxonomy" id="765915"/>
    <lineage>
        <taxon>Eukaryota</taxon>
        <taxon>Fungi</taxon>
        <taxon>Fungi incertae sedis</taxon>
        <taxon>Blastocladiomycota</taxon>
        <taxon>Blastocladiomycetes</taxon>
        <taxon>Blastocladiales</taxon>
        <taxon>Catenariaceae</taxon>
        <taxon>Catenaria</taxon>
    </lineage>
</organism>
<keyword evidence="6" id="KW-0539">Nucleus</keyword>
<dbReference type="Gene3D" id="1.10.287.190">
    <property type="entry name" value="Transcription factor IIA gamma subunit, alpha-helical domain"/>
    <property type="match status" value="1"/>
</dbReference>
<dbReference type="InterPro" id="IPR009083">
    <property type="entry name" value="TFIIA_a-hlx"/>
</dbReference>
<dbReference type="GO" id="GO:0003743">
    <property type="term" value="F:translation initiation factor activity"/>
    <property type="evidence" value="ECO:0007669"/>
    <property type="project" value="UniProtKB-KW"/>
</dbReference>
<comment type="subcellular location">
    <subcellularLocation>
        <location evidence="1">Nucleus</location>
    </subcellularLocation>
</comment>
<evidence type="ECO:0000259" key="11">
    <source>
        <dbReference type="Pfam" id="PF02751"/>
    </source>
</evidence>
<evidence type="ECO:0000256" key="3">
    <source>
        <dbReference type="ARBA" id="ARBA00019928"/>
    </source>
</evidence>
<proteinExistence type="inferred from homology"/>
<accession>A0A1Y2I0J6</accession>
<keyword evidence="12" id="KW-0648">Protein biosynthesis</keyword>
<dbReference type="PANTHER" id="PTHR10966">
    <property type="entry name" value="TRANSCRIPTION INITIATION FACTOR IIA SUBUNIT 2"/>
    <property type="match status" value="1"/>
</dbReference>
<evidence type="ECO:0000256" key="4">
    <source>
        <dbReference type="ARBA" id="ARBA00023015"/>
    </source>
</evidence>
<evidence type="ECO:0000313" key="13">
    <source>
        <dbReference type="Proteomes" id="UP000193411"/>
    </source>
</evidence>
<keyword evidence="4" id="KW-0805">Transcription regulation</keyword>
<comment type="similarity">
    <text evidence="2">Belongs to the TFIIA subunit 2 family.</text>
</comment>
<feature type="domain" description="Transcription initiation factor IIA gamma subunit C-terminal" evidence="11">
    <location>
        <begin position="62"/>
        <end position="103"/>
    </location>
</feature>
<dbReference type="InterPro" id="IPR003194">
    <property type="entry name" value="TFIIA_gsu"/>
</dbReference>
<gene>
    <name evidence="12" type="ORF">BCR44DRAFT_36084</name>
</gene>
<dbReference type="SUPFAM" id="SSF50784">
    <property type="entry name" value="Transcription factor IIA (TFIIA), beta-barrel domain"/>
    <property type="match status" value="1"/>
</dbReference>